<dbReference type="Gene3D" id="1.20.1440.240">
    <property type="match status" value="1"/>
</dbReference>
<dbReference type="InterPro" id="IPR002937">
    <property type="entry name" value="Amino_oxidase"/>
</dbReference>
<dbReference type="RefSeq" id="WP_246654829.1">
    <property type="nucleotide sequence ID" value="NZ_JAHKRM010000051.1"/>
</dbReference>
<proteinExistence type="predicted"/>
<protein>
    <submittedName>
        <fullName evidence="2">FAD-dependent oxidoreductase</fullName>
    </submittedName>
</protein>
<reference evidence="3" key="1">
    <citation type="journal article" date="2019" name="Int. J. Syst. Evol. Microbiol.">
        <title>The Global Catalogue of Microorganisms (GCM) 10K type strain sequencing project: providing services to taxonomists for standard genome sequencing and annotation.</title>
        <authorList>
            <consortium name="The Broad Institute Genomics Platform"/>
            <consortium name="The Broad Institute Genome Sequencing Center for Infectious Disease"/>
            <person name="Wu L."/>
            <person name="Ma J."/>
        </authorList>
    </citation>
    <scope>NUCLEOTIDE SEQUENCE [LARGE SCALE GENOMIC DNA]</scope>
    <source>
        <strain evidence="3">CGMCC 1.15399</strain>
    </source>
</reference>
<dbReference type="SUPFAM" id="SSF51905">
    <property type="entry name" value="FAD/NAD(P)-binding domain"/>
    <property type="match status" value="1"/>
</dbReference>
<dbReference type="Gene3D" id="3.90.660.10">
    <property type="match status" value="1"/>
</dbReference>
<dbReference type="Proteomes" id="UP001597097">
    <property type="component" value="Unassembled WGS sequence"/>
</dbReference>
<dbReference type="InterPro" id="IPR036188">
    <property type="entry name" value="FAD/NAD-bd_sf"/>
</dbReference>
<evidence type="ECO:0000313" key="3">
    <source>
        <dbReference type="Proteomes" id="UP001597097"/>
    </source>
</evidence>
<keyword evidence="3" id="KW-1185">Reference proteome</keyword>
<accession>A0ABW4GEM1</accession>
<dbReference type="EMBL" id="JBHUCM010000025">
    <property type="protein sequence ID" value="MFD1541253.1"/>
    <property type="molecule type" value="Genomic_DNA"/>
</dbReference>
<dbReference type="Pfam" id="PF01593">
    <property type="entry name" value="Amino_oxidase"/>
    <property type="match status" value="1"/>
</dbReference>
<dbReference type="InterPro" id="IPR050281">
    <property type="entry name" value="Flavin_monoamine_oxidase"/>
</dbReference>
<organism evidence="2 3">
    <name type="scientific">Nonomuraea guangzhouensis</name>
    <dbReference type="NCBI Taxonomy" id="1291555"/>
    <lineage>
        <taxon>Bacteria</taxon>
        <taxon>Bacillati</taxon>
        <taxon>Actinomycetota</taxon>
        <taxon>Actinomycetes</taxon>
        <taxon>Streptosporangiales</taxon>
        <taxon>Streptosporangiaceae</taxon>
        <taxon>Nonomuraea</taxon>
    </lineage>
</organism>
<name>A0ABW4GEM1_9ACTN</name>
<feature type="domain" description="Amine oxidase" evidence="1">
    <location>
        <begin position="75"/>
        <end position="511"/>
    </location>
</feature>
<gene>
    <name evidence="2" type="ORF">ACFSJ0_29660</name>
</gene>
<dbReference type="PANTHER" id="PTHR10742:SF342">
    <property type="entry name" value="AMINE OXIDASE"/>
    <property type="match status" value="1"/>
</dbReference>
<dbReference type="PANTHER" id="PTHR10742">
    <property type="entry name" value="FLAVIN MONOAMINE OXIDASE"/>
    <property type="match status" value="1"/>
</dbReference>
<dbReference type="Gene3D" id="3.50.50.60">
    <property type="entry name" value="FAD/NAD(P)-binding domain"/>
    <property type="match status" value="1"/>
</dbReference>
<dbReference type="SUPFAM" id="SSF54373">
    <property type="entry name" value="FAD-linked reductases, C-terminal domain"/>
    <property type="match status" value="1"/>
</dbReference>
<evidence type="ECO:0000313" key="2">
    <source>
        <dbReference type="EMBL" id="MFD1541253.1"/>
    </source>
</evidence>
<sequence length="515" mass="57444">MYMLYVTMKERDVLEESPSMSTPLGSAMPAELADAGVPRPSHDLRVPADLVATAEHGLAAGGRPRKRVLIIGGGMAGLVAAYELMRQGHEPIVLEAQQRVGGRVLTLRGFAPGLYAEAGAMRIPRVHDLTLAYCAKFGLALRPFVMGNPHTLAYIQGVRTTIQELNDNPEIVDFGLAEHERGRSYEDLWRTATQEIHDLYAQEGENALDRLCAEYDRYSIRSFLRERGFSEGAIELYGVMSFREANLNAAVIEQFREIIGRAFEDMQEIEGGADRLPDAFYQELRNHIRFGHEVTAIEQDDDSVTLHLRTGSGKTTLTGDYAICTIPFSVLRDVEARPAFSRRKQRAIRELNYNASTKILFQVRRPFWEQSDGIVGGTTVTDLPIRRICYPSHPAPGDERTVLLASYTWGQDALRWGAMSSQKRVDQALEDVAKIHPQIHDHFEFGVTHAWYNDPYAAGAFALFEPHQQSNLHDAIIAPEGRVHFAGEHCSLWHAWIEGALESGLSAARAIHEAG</sequence>
<comment type="caution">
    <text evidence="2">The sequence shown here is derived from an EMBL/GenBank/DDBJ whole genome shotgun (WGS) entry which is preliminary data.</text>
</comment>
<evidence type="ECO:0000259" key="1">
    <source>
        <dbReference type="Pfam" id="PF01593"/>
    </source>
</evidence>
<dbReference type="PRINTS" id="PR00420">
    <property type="entry name" value="RNGMNOXGNASE"/>
</dbReference>